<keyword evidence="2" id="KW-1185">Reference proteome</keyword>
<organism evidence="1 2">
    <name type="scientific">Helianthus annuus</name>
    <name type="common">Common sunflower</name>
    <dbReference type="NCBI Taxonomy" id="4232"/>
    <lineage>
        <taxon>Eukaryota</taxon>
        <taxon>Viridiplantae</taxon>
        <taxon>Streptophyta</taxon>
        <taxon>Embryophyta</taxon>
        <taxon>Tracheophyta</taxon>
        <taxon>Spermatophyta</taxon>
        <taxon>Magnoliopsida</taxon>
        <taxon>eudicotyledons</taxon>
        <taxon>Gunneridae</taxon>
        <taxon>Pentapetalae</taxon>
        <taxon>asterids</taxon>
        <taxon>campanulids</taxon>
        <taxon>Asterales</taxon>
        <taxon>Asteraceae</taxon>
        <taxon>Asteroideae</taxon>
        <taxon>Heliantheae alliance</taxon>
        <taxon>Heliantheae</taxon>
        <taxon>Helianthus</taxon>
    </lineage>
</organism>
<gene>
    <name evidence="1" type="ORF">HanXRQr2_Chr10g0442421</name>
</gene>
<comment type="caution">
    <text evidence="1">The sequence shown here is derived from an EMBL/GenBank/DDBJ whole genome shotgun (WGS) entry which is preliminary data.</text>
</comment>
<dbReference type="Proteomes" id="UP000215914">
    <property type="component" value="Unassembled WGS sequence"/>
</dbReference>
<proteinExistence type="predicted"/>
<protein>
    <submittedName>
        <fullName evidence="1">Uncharacterized protein</fullName>
    </submittedName>
</protein>
<sequence length="88" mass="9851">MVTQAKMVLDEVGPGVFGITRNNESINWKAAITSYNSYDSLTVFSQRDYANSFGSYVRAKRDSLVQDRPVWSGPQNNLHAAEIVPLKE</sequence>
<reference evidence="1" key="2">
    <citation type="submission" date="2020-06" db="EMBL/GenBank/DDBJ databases">
        <title>Helianthus annuus Genome sequencing and assembly Release 2.</title>
        <authorList>
            <person name="Gouzy J."/>
            <person name="Langlade N."/>
            <person name="Munos S."/>
        </authorList>
    </citation>
    <scope>NUCLEOTIDE SEQUENCE</scope>
    <source>
        <tissue evidence="1">Leaves</tissue>
    </source>
</reference>
<dbReference type="Gramene" id="mRNA:HanXRQr2_Chr10g0442421">
    <property type="protein sequence ID" value="mRNA:HanXRQr2_Chr10g0442421"/>
    <property type="gene ID" value="HanXRQr2_Chr10g0442421"/>
</dbReference>
<reference evidence="1" key="1">
    <citation type="journal article" date="2017" name="Nature">
        <title>The sunflower genome provides insights into oil metabolism, flowering and Asterid evolution.</title>
        <authorList>
            <person name="Badouin H."/>
            <person name="Gouzy J."/>
            <person name="Grassa C.J."/>
            <person name="Murat F."/>
            <person name="Staton S.E."/>
            <person name="Cottret L."/>
            <person name="Lelandais-Briere C."/>
            <person name="Owens G.L."/>
            <person name="Carrere S."/>
            <person name="Mayjonade B."/>
            <person name="Legrand L."/>
            <person name="Gill N."/>
            <person name="Kane N.C."/>
            <person name="Bowers J.E."/>
            <person name="Hubner S."/>
            <person name="Bellec A."/>
            <person name="Berard A."/>
            <person name="Berges H."/>
            <person name="Blanchet N."/>
            <person name="Boniface M.C."/>
            <person name="Brunel D."/>
            <person name="Catrice O."/>
            <person name="Chaidir N."/>
            <person name="Claudel C."/>
            <person name="Donnadieu C."/>
            <person name="Faraut T."/>
            <person name="Fievet G."/>
            <person name="Helmstetter N."/>
            <person name="King M."/>
            <person name="Knapp S.J."/>
            <person name="Lai Z."/>
            <person name="Le Paslier M.C."/>
            <person name="Lippi Y."/>
            <person name="Lorenzon L."/>
            <person name="Mandel J.R."/>
            <person name="Marage G."/>
            <person name="Marchand G."/>
            <person name="Marquand E."/>
            <person name="Bret-Mestries E."/>
            <person name="Morien E."/>
            <person name="Nambeesan S."/>
            <person name="Nguyen T."/>
            <person name="Pegot-Espagnet P."/>
            <person name="Pouilly N."/>
            <person name="Raftis F."/>
            <person name="Sallet E."/>
            <person name="Schiex T."/>
            <person name="Thomas J."/>
            <person name="Vandecasteele C."/>
            <person name="Vares D."/>
            <person name="Vear F."/>
            <person name="Vautrin S."/>
            <person name="Crespi M."/>
            <person name="Mangin B."/>
            <person name="Burke J.M."/>
            <person name="Salse J."/>
            <person name="Munos S."/>
            <person name="Vincourt P."/>
            <person name="Rieseberg L.H."/>
            <person name="Langlade N.B."/>
        </authorList>
    </citation>
    <scope>NUCLEOTIDE SEQUENCE</scope>
    <source>
        <tissue evidence="1">Leaves</tissue>
    </source>
</reference>
<evidence type="ECO:0000313" key="1">
    <source>
        <dbReference type="EMBL" id="KAF5786562.1"/>
    </source>
</evidence>
<accession>A0A9K3N4F6</accession>
<dbReference type="AlphaFoldDB" id="A0A9K3N4F6"/>
<dbReference type="EMBL" id="MNCJ02000325">
    <property type="protein sequence ID" value="KAF5786562.1"/>
    <property type="molecule type" value="Genomic_DNA"/>
</dbReference>
<evidence type="ECO:0000313" key="2">
    <source>
        <dbReference type="Proteomes" id="UP000215914"/>
    </source>
</evidence>
<name>A0A9K3N4F6_HELAN</name>